<evidence type="ECO:0000313" key="5">
    <source>
        <dbReference type="EMBL" id="BCJ35930.1"/>
    </source>
</evidence>
<dbReference type="RefSeq" id="WP_203962377.1">
    <property type="nucleotide sequence ID" value="NZ_AP023355.1"/>
</dbReference>
<dbReference type="NCBIfam" id="TIGR01722">
    <property type="entry name" value="MMSDH"/>
    <property type="match status" value="1"/>
</dbReference>
<evidence type="ECO:0000256" key="3">
    <source>
        <dbReference type="ARBA" id="ARBA00023027"/>
    </source>
</evidence>
<dbReference type="InterPro" id="IPR016162">
    <property type="entry name" value="Ald_DH_N"/>
</dbReference>
<feature type="domain" description="Aldehyde dehydrogenase" evidence="4">
    <location>
        <begin position="19"/>
        <end position="473"/>
    </location>
</feature>
<dbReference type="Pfam" id="PF00171">
    <property type="entry name" value="Aldedh"/>
    <property type="match status" value="1"/>
</dbReference>
<dbReference type="InterPro" id="IPR015590">
    <property type="entry name" value="Aldehyde_DH_dom"/>
</dbReference>
<dbReference type="Gene3D" id="3.40.309.10">
    <property type="entry name" value="Aldehyde Dehydrogenase, Chain A, domain 2"/>
    <property type="match status" value="1"/>
</dbReference>
<dbReference type="Gene3D" id="3.40.605.10">
    <property type="entry name" value="Aldehyde Dehydrogenase, Chain A, domain 1"/>
    <property type="match status" value="1"/>
</dbReference>
<proteinExistence type="predicted"/>
<dbReference type="GO" id="GO:0004491">
    <property type="term" value="F:methylmalonate-semialdehyde dehydrogenase (acylating, NAD) activity"/>
    <property type="evidence" value="ECO:0007669"/>
    <property type="project" value="UniProtKB-EC"/>
</dbReference>
<dbReference type="InterPro" id="IPR016161">
    <property type="entry name" value="Ald_DH/histidinol_DH"/>
</dbReference>
<dbReference type="KEGG" id="atl:Athai_34330"/>
<dbReference type="PANTHER" id="PTHR43866">
    <property type="entry name" value="MALONATE-SEMIALDEHYDE DEHYDROGENASE"/>
    <property type="match status" value="1"/>
</dbReference>
<dbReference type="CDD" id="cd07085">
    <property type="entry name" value="ALDH_F6_MMSDH"/>
    <property type="match status" value="1"/>
</dbReference>
<evidence type="ECO:0000259" key="4">
    <source>
        <dbReference type="Pfam" id="PF00171"/>
    </source>
</evidence>
<accession>A0A7R7DQR8</accession>
<protein>
    <recommendedName>
        <fullName evidence="1">methylmalonate-semialdehyde dehydrogenase (CoA acylating)</fullName>
        <ecNumber evidence="1">1.2.1.27</ecNumber>
    </recommendedName>
</protein>
<dbReference type="InterPro" id="IPR016160">
    <property type="entry name" value="Ald_DH_CS_CYS"/>
</dbReference>
<dbReference type="GO" id="GO:0006210">
    <property type="term" value="P:thymine catabolic process"/>
    <property type="evidence" value="ECO:0007669"/>
    <property type="project" value="TreeGrafter"/>
</dbReference>
<dbReference type="AlphaFoldDB" id="A0A7R7DQR8"/>
<keyword evidence="6" id="KW-1185">Reference proteome</keyword>
<dbReference type="InterPro" id="IPR010061">
    <property type="entry name" value="MeMal-semiAld_DH"/>
</dbReference>
<dbReference type="FunFam" id="3.40.605.10:FF:000003">
    <property type="entry name" value="Methylmalonate-semialdehyde dehydrogenase [acylating]"/>
    <property type="match status" value="1"/>
</dbReference>
<dbReference type="Proteomes" id="UP000611640">
    <property type="component" value="Chromosome"/>
</dbReference>
<dbReference type="SUPFAM" id="SSF53720">
    <property type="entry name" value="ALDH-like"/>
    <property type="match status" value="1"/>
</dbReference>
<keyword evidence="2" id="KW-0560">Oxidoreductase</keyword>
<name>A0A7R7DQR8_9ACTN</name>
<evidence type="ECO:0000256" key="2">
    <source>
        <dbReference type="ARBA" id="ARBA00023002"/>
    </source>
</evidence>
<evidence type="ECO:0000256" key="1">
    <source>
        <dbReference type="ARBA" id="ARBA00013048"/>
    </source>
</evidence>
<gene>
    <name evidence="5" type="primary">mmsA</name>
    <name evidence="5" type="ORF">Athai_34330</name>
</gene>
<organism evidence="5 6">
    <name type="scientific">Actinocatenispora thailandica</name>
    <dbReference type="NCBI Taxonomy" id="227318"/>
    <lineage>
        <taxon>Bacteria</taxon>
        <taxon>Bacillati</taxon>
        <taxon>Actinomycetota</taxon>
        <taxon>Actinomycetes</taxon>
        <taxon>Micromonosporales</taxon>
        <taxon>Micromonosporaceae</taxon>
        <taxon>Actinocatenispora</taxon>
    </lineage>
</organism>
<dbReference type="GO" id="GO:0006574">
    <property type="term" value="P:L-valine catabolic process"/>
    <property type="evidence" value="ECO:0007669"/>
    <property type="project" value="TreeGrafter"/>
</dbReference>
<evidence type="ECO:0000313" key="6">
    <source>
        <dbReference type="Proteomes" id="UP000611640"/>
    </source>
</evidence>
<keyword evidence="3" id="KW-0520">NAD</keyword>
<dbReference type="PANTHER" id="PTHR43866:SF4">
    <property type="entry name" value="MALONATE-SEMIALDEHYDE DEHYDROGENASE"/>
    <property type="match status" value="1"/>
</dbReference>
<reference evidence="5 6" key="1">
    <citation type="submission" date="2020-08" db="EMBL/GenBank/DDBJ databases">
        <title>Whole genome shotgun sequence of Actinocatenispora thailandica NBRC 105041.</title>
        <authorList>
            <person name="Komaki H."/>
            <person name="Tamura T."/>
        </authorList>
    </citation>
    <scope>NUCLEOTIDE SEQUENCE [LARGE SCALE GENOMIC DNA]</scope>
    <source>
        <strain evidence="5 6">NBRC 105041</strain>
    </source>
</reference>
<dbReference type="PROSITE" id="PS00070">
    <property type="entry name" value="ALDEHYDE_DEHYDR_CYS"/>
    <property type="match status" value="1"/>
</dbReference>
<dbReference type="EC" id="1.2.1.27" evidence="1"/>
<sequence length="491" mass="51244">MQTIEHWIDGATTAGGGARTAPVYDPATGQVRARVRLAEASDVDAAVGSAKAAFDGWHQLSIARRTEVLFRFRELLAAHTDELAEAITDEHGKTLDDARGEVARGREVVEFACGIGHLLQGGYSDQVSTGVDTWSLRAPLGVCAGITPFNFPAMVPLWMHPIAIAAGNTFVLKPSERDPSASLILARLWQRAGLPDGVFTVLHGDAVAVDALVDHPDVAAVSFVGSTPIARHVYQRGTAAGKRVQALGGAKNHAVVLPDADLADAARQITGAAYGSAGQRCMAISAVVAVGDCADDLVAALATLAGGIRVGPGRDPGTELGPVITAQAAERIAAHVERAAADGATLVVDRREQPGDGFFVGPCLLDHVDADQEIYRTEVFGPVLVVLRAATLDEAIALVNANPYGNGAAIFTGSGAAARRFGREVTAGMVGVNVPIPVPAAYHSFGGWKDSLFGDTHMYGTEGVAFYTRAKAVTARWPRGAAAPQYHFPTT</sequence>
<dbReference type="FunFam" id="3.40.309.10:FF:000002">
    <property type="entry name" value="Methylmalonate-semialdehyde dehydrogenase (Acylating)"/>
    <property type="match status" value="1"/>
</dbReference>
<dbReference type="EMBL" id="AP023355">
    <property type="protein sequence ID" value="BCJ35930.1"/>
    <property type="molecule type" value="Genomic_DNA"/>
</dbReference>
<dbReference type="InterPro" id="IPR016163">
    <property type="entry name" value="Ald_DH_C"/>
</dbReference>